<keyword evidence="7" id="KW-1185">Reference proteome</keyword>
<dbReference type="Pfam" id="PF10356">
    <property type="entry name" value="RRG7"/>
    <property type="match status" value="1"/>
</dbReference>
<feature type="compositionally biased region" description="Basic residues" evidence="5">
    <location>
        <begin position="84"/>
        <end position="93"/>
    </location>
</feature>
<evidence type="ECO:0000256" key="5">
    <source>
        <dbReference type="SAM" id="MobiDB-lite"/>
    </source>
</evidence>
<evidence type="ECO:0000256" key="4">
    <source>
        <dbReference type="ARBA" id="ARBA00023128"/>
    </source>
</evidence>
<evidence type="ECO:0000256" key="1">
    <source>
        <dbReference type="ARBA" id="ARBA00004173"/>
    </source>
</evidence>
<feature type="region of interest" description="Disordered" evidence="5">
    <location>
        <begin position="72"/>
        <end position="101"/>
    </location>
</feature>
<dbReference type="PANTHER" id="PTHR28133">
    <property type="entry name" value="REQUIRED FOR RESPIRATORY GROWTH PROTEIN 7, MITOCHONDRIAL"/>
    <property type="match status" value="1"/>
</dbReference>
<reference evidence="6 7" key="1">
    <citation type="submission" date="2019-07" db="EMBL/GenBank/DDBJ databases">
        <authorList>
            <person name="Friedrich A."/>
            <person name="Schacherer J."/>
        </authorList>
    </citation>
    <scope>NUCLEOTIDE SEQUENCE [LARGE SCALE GENOMIC DNA]</scope>
</reference>
<dbReference type="AlphaFoldDB" id="A0A7D9GZH9"/>
<evidence type="ECO:0000256" key="2">
    <source>
        <dbReference type="ARBA" id="ARBA00009554"/>
    </source>
</evidence>
<protein>
    <recommendedName>
        <fullName evidence="3">Required for respiratory growth protein 7, mitochondrial</fullName>
    </recommendedName>
</protein>
<name>A0A7D9GZH9_DEKBR</name>
<dbReference type="InterPro" id="IPR018828">
    <property type="entry name" value="RRG7"/>
</dbReference>
<gene>
    <name evidence="6" type="ORF">DEBR0S1_07404G</name>
</gene>
<evidence type="ECO:0000256" key="3">
    <source>
        <dbReference type="ARBA" id="ARBA00014638"/>
    </source>
</evidence>
<sequence length="332" mass="38377">MIRTLFHHEKKLFHPYIHIIVSSWSRSIQRTLYLFRPNIVSIGQYRDISTDPRTTIKGNDKVLIESVTDSKTSLKGESRNSSTRQKKAKKKPKKTDNKPVSDENACLSLEKYLEDARLRSSSVNSTVFHGTFYELNFMEFLQKNFTVNRIIHQGGKDDKGIDIRATWYPVDNFGLISDKEPVKKFVKVNSISRVRPIALKKSKTVKLFIQCKSWKKSRIDAKLIREMNGTFTNTGRGDVGPSSNSRTRNFLMIVCPTGFTRQGRMDFDRSLLPLMFTKFSRAKICDLKKSPYDIKNYNKGQFESFYCNPMAAALLKGLNWSEFMKHLEVEQT</sequence>
<organism evidence="6 7">
    <name type="scientific">Dekkera bruxellensis</name>
    <name type="common">Brettanomyces custersii</name>
    <dbReference type="NCBI Taxonomy" id="5007"/>
    <lineage>
        <taxon>Eukaryota</taxon>
        <taxon>Fungi</taxon>
        <taxon>Dikarya</taxon>
        <taxon>Ascomycota</taxon>
        <taxon>Saccharomycotina</taxon>
        <taxon>Pichiomycetes</taxon>
        <taxon>Pichiales</taxon>
        <taxon>Pichiaceae</taxon>
        <taxon>Brettanomyces</taxon>
    </lineage>
</organism>
<dbReference type="GO" id="GO:0005739">
    <property type="term" value="C:mitochondrion"/>
    <property type="evidence" value="ECO:0007669"/>
    <property type="project" value="UniProtKB-SubCell"/>
</dbReference>
<evidence type="ECO:0000313" key="7">
    <source>
        <dbReference type="Proteomes" id="UP000478008"/>
    </source>
</evidence>
<comment type="similarity">
    <text evidence="2">Belongs to the RRG7 family.</text>
</comment>
<dbReference type="Proteomes" id="UP000478008">
    <property type="component" value="Unassembled WGS sequence"/>
</dbReference>
<dbReference type="EMBL" id="CABFWN010000001">
    <property type="protein sequence ID" value="VUG16089.1"/>
    <property type="molecule type" value="Genomic_DNA"/>
</dbReference>
<comment type="subcellular location">
    <subcellularLocation>
        <location evidence="1">Mitochondrion</location>
    </subcellularLocation>
</comment>
<evidence type="ECO:0000313" key="6">
    <source>
        <dbReference type="EMBL" id="VUG16089.1"/>
    </source>
</evidence>
<proteinExistence type="inferred from homology"/>
<dbReference type="PANTHER" id="PTHR28133:SF1">
    <property type="entry name" value="REQUIRED FOR RESPIRATORY GROWTH PROTEIN 7, MITOCHONDRIAL"/>
    <property type="match status" value="1"/>
</dbReference>
<keyword evidence="4" id="KW-0496">Mitochondrion</keyword>
<accession>A0A7D9GZH9</accession>